<dbReference type="EMBL" id="CP054550">
    <property type="protein sequence ID" value="QKQ29009.1"/>
    <property type="molecule type" value="Genomic_DNA"/>
</dbReference>
<evidence type="ECO:0000313" key="9">
    <source>
        <dbReference type="Proteomes" id="UP000509636"/>
    </source>
</evidence>
<dbReference type="InterPro" id="IPR013762">
    <property type="entry name" value="Integrase-like_cat_sf"/>
</dbReference>
<dbReference type="InterPro" id="IPR010998">
    <property type="entry name" value="Integrase_recombinase_N"/>
</dbReference>
<evidence type="ECO:0000256" key="2">
    <source>
        <dbReference type="ARBA" id="ARBA00022908"/>
    </source>
</evidence>
<evidence type="ECO:0000313" key="8">
    <source>
        <dbReference type="EMBL" id="QKQ29009.1"/>
    </source>
</evidence>
<dbReference type="EMBL" id="CP014567">
    <property type="protein sequence ID" value="AVI05981.1"/>
    <property type="molecule type" value="Genomic_DNA"/>
</dbReference>
<dbReference type="GO" id="GO:0003677">
    <property type="term" value="F:DNA binding"/>
    <property type="evidence" value="ECO:0007669"/>
    <property type="project" value="UniProtKB-KW"/>
</dbReference>
<keyword evidence="3" id="KW-0238">DNA-binding</keyword>
<evidence type="ECO:0000256" key="1">
    <source>
        <dbReference type="ARBA" id="ARBA00008857"/>
    </source>
</evidence>
<dbReference type="AlphaFoldDB" id="A0A3S7GUL2"/>
<dbReference type="Pfam" id="PF00589">
    <property type="entry name" value="Phage_integrase"/>
    <property type="match status" value="1"/>
</dbReference>
<keyword evidence="2" id="KW-0229">DNA integration</keyword>
<dbReference type="Pfam" id="PF14657">
    <property type="entry name" value="Arm-DNA-bind_4"/>
    <property type="match status" value="1"/>
</dbReference>
<dbReference type="RefSeq" id="WP_017175329.1">
    <property type="nucleotide sequence ID" value="NZ_CP014567.1"/>
</dbReference>
<dbReference type="CDD" id="cd01189">
    <property type="entry name" value="INT_ICEBs1_C_like"/>
    <property type="match status" value="1"/>
</dbReference>
<keyword evidence="4" id="KW-0233">DNA recombination</keyword>
<dbReference type="InterPro" id="IPR002104">
    <property type="entry name" value="Integrase_catalytic"/>
</dbReference>
<comment type="similarity">
    <text evidence="1">Belongs to the 'phage' integrase family.</text>
</comment>
<keyword evidence="10" id="KW-1185">Reference proteome</keyword>
<evidence type="ECO:0000313" key="10">
    <source>
        <dbReference type="Proteomes" id="UP000665944"/>
    </source>
</evidence>
<dbReference type="Gene3D" id="1.10.150.130">
    <property type="match status" value="1"/>
</dbReference>
<organism evidence="6">
    <name type="scientific">Staphylococcus hominis</name>
    <dbReference type="NCBI Taxonomy" id="1290"/>
    <lineage>
        <taxon>Bacteria</taxon>
        <taxon>Bacillati</taxon>
        <taxon>Bacillota</taxon>
        <taxon>Bacilli</taxon>
        <taxon>Bacillales</taxon>
        <taxon>Staphylococcaceae</taxon>
        <taxon>Staphylococcus</taxon>
    </lineage>
</organism>
<dbReference type="InterPro" id="IPR050090">
    <property type="entry name" value="Tyrosine_recombinase_XerCD"/>
</dbReference>
<reference evidence="8 9" key="2">
    <citation type="submission" date="2019-09" db="EMBL/GenBank/DDBJ databases">
        <title>FDA dAtabase for Regulatory Grade micrObial Sequences (FDA-ARGOS): Supporting development and validation of Infectious Disease Dx tests.</title>
        <authorList>
            <person name="Sciortino C."/>
            <person name="Tallon L."/>
            <person name="Sadzewicz L."/>
            <person name="Vavikolanu K."/>
            <person name="Mehta A."/>
            <person name="Aluvathingal J."/>
            <person name="Nadendla S."/>
            <person name="Nandy P."/>
            <person name="Geyer C."/>
            <person name="Yan Y."/>
            <person name="Sichtig H."/>
        </authorList>
    </citation>
    <scope>NUCLEOTIDE SEQUENCE [LARGE SCALE GENOMIC DNA]</scope>
    <source>
        <strain evidence="8 9">FDAARGOS_661</strain>
    </source>
</reference>
<dbReference type="Proteomes" id="UP000509636">
    <property type="component" value="Chromosome"/>
</dbReference>
<dbReference type="GO" id="GO:0015074">
    <property type="term" value="P:DNA integration"/>
    <property type="evidence" value="ECO:0007669"/>
    <property type="project" value="UniProtKB-KW"/>
</dbReference>
<dbReference type="PANTHER" id="PTHR30349">
    <property type="entry name" value="PHAGE INTEGRASE-RELATED"/>
    <property type="match status" value="1"/>
</dbReference>
<evidence type="ECO:0000256" key="3">
    <source>
        <dbReference type="ARBA" id="ARBA00023125"/>
    </source>
</evidence>
<dbReference type="Gene3D" id="1.10.443.10">
    <property type="entry name" value="Intergrase catalytic core"/>
    <property type="match status" value="1"/>
</dbReference>
<evidence type="ECO:0000313" key="7">
    <source>
        <dbReference type="EMBL" id="MCM5672680.1"/>
    </source>
</evidence>
<dbReference type="InterPro" id="IPR004107">
    <property type="entry name" value="Integrase_SAM-like_N"/>
</dbReference>
<dbReference type="EMBL" id="JAGHKT020000010">
    <property type="protein sequence ID" value="MCM5672680.1"/>
    <property type="molecule type" value="Genomic_DNA"/>
</dbReference>
<dbReference type="PROSITE" id="PS51898">
    <property type="entry name" value="TYR_RECOMBINASE"/>
    <property type="match status" value="1"/>
</dbReference>
<evidence type="ECO:0000313" key="6">
    <source>
        <dbReference type="EMBL" id="AVI05981.1"/>
    </source>
</evidence>
<dbReference type="PANTHER" id="PTHR30349:SF64">
    <property type="entry name" value="PROPHAGE INTEGRASE INTD-RELATED"/>
    <property type="match status" value="1"/>
</dbReference>
<name>A0A3S7GUL2_STAHO</name>
<reference evidence="7 10" key="3">
    <citation type="submission" date="2022-06" db="EMBL/GenBank/DDBJ databases">
        <title>Staphylococcus hominis ShoR14 genome sequence.</title>
        <authorList>
            <person name="Yeo C.C."/>
            <person name="Chew C.H."/>
            <person name="Che Hamzah A.M."/>
            <person name="Al-Trad E.I."/>
        </authorList>
    </citation>
    <scope>NUCLEOTIDE SEQUENCE [LARGE SCALE GENOMIC DNA]</scope>
    <source>
        <strain evidence="7 10">ShoR14</strain>
    </source>
</reference>
<sequence>MIKKYKKKDGSTAYMFVAYLGVDPITRKQKRTTRRGFKTEREAKIAEAKLQTEIQSKGFLNNDITTFKQVYELWIEQYKCTVRESTFVRVSNMFKIKILKEFDNMPIQSITTPYCQKVINYWIENYKDFRNIKVYAANVFEYAVMLKIIHENPFKYTKLPKRTRNKSNEHLTYYSSDELKQFLELIKDDLMYYAMFRLLGFTGMRRGELMALTWEDINFKNKTISIDKTVTIGLNSKEIIQPPKTHSSIRVISIDDRTLSILKNWRVEQRKLCLMHGHNTSNKSQCLFTNLRTNKRLQVQHPNKAMDKICKKYNFKKIKIHGFRHTHCSLLFEAGLSIQEVQDRLGHGDINTTMDVYAHITEKQREKVAEKFANYISF</sequence>
<dbReference type="Pfam" id="PF14659">
    <property type="entry name" value="Phage_int_SAM_3"/>
    <property type="match status" value="1"/>
</dbReference>
<evidence type="ECO:0000256" key="4">
    <source>
        <dbReference type="ARBA" id="ARBA00023172"/>
    </source>
</evidence>
<protein>
    <submittedName>
        <fullName evidence="6 7">Integrase</fullName>
    </submittedName>
</protein>
<gene>
    <name evidence="6" type="ORF">AZE34_04070</name>
    <name evidence="8" type="ORF">FOB69_06590</name>
    <name evidence="7" type="ORF">J7T32_007860</name>
</gene>
<reference evidence="6" key="1">
    <citation type="submission" date="2016-02" db="EMBL/GenBank/DDBJ databases">
        <title>Genomic sequence of a clinical Staphylococcus hominis isolate.</title>
        <authorList>
            <person name="McClure J.M."/>
            <person name="Zhang K."/>
        </authorList>
    </citation>
    <scope>NUCLEOTIDE SEQUENCE</scope>
    <source>
        <strain evidence="6">C34847</strain>
    </source>
</reference>
<accession>A0A3S7GUL2</accession>
<dbReference type="Proteomes" id="UP000665944">
    <property type="component" value="Unassembled WGS sequence"/>
</dbReference>
<proteinExistence type="inferred from homology"/>
<dbReference type="SUPFAM" id="SSF56349">
    <property type="entry name" value="DNA breaking-rejoining enzymes"/>
    <property type="match status" value="1"/>
</dbReference>
<dbReference type="GO" id="GO:0006310">
    <property type="term" value="P:DNA recombination"/>
    <property type="evidence" value="ECO:0007669"/>
    <property type="project" value="UniProtKB-KW"/>
</dbReference>
<dbReference type="InterPro" id="IPR011010">
    <property type="entry name" value="DNA_brk_join_enz"/>
</dbReference>
<evidence type="ECO:0000259" key="5">
    <source>
        <dbReference type="PROSITE" id="PS51898"/>
    </source>
</evidence>
<dbReference type="InterPro" id="IPR028259">
    <property type="entry name" value="AP2-like_int_N"/>
</dbReference>
<feature type="domain" description="Tyr recombinase" evidence="5">
    <location>
        <begin position="169"/>
        <end position="370"/>
    </location>
</feature>